<dbReference type="Pfam" id="PF10604">
    <property type="entry name" value="Polyketide_cyc2"/>
    <property type="match status" value="1"/>
</dbReference>
<dbReference type="RefSeq" id="WP_196148944.1">
    <property type="nucleotide sequence ID" value="NZ_JADMLG010000003.1"/>
</dbReference>
<comment type="caution">
    <text evidence="1">The sequence shown here is derived from an EMBL/GenBank/DDBJ whole genome shotgun (WGS) entry which is preliminary data.</text>
</comment>
<dbReference type="Gene3D" id="3.30.530.20">
    <property type="match status" value="1"/>
</dbReference>
<evidence type="ECO:0000313" key="2">
    <source>
        <dbReference type="Proteomes" id="UP000655751"/>
    </source>
</evidence>
<keyword evidence="2" id="KW-1185">Reference proteome</keyword>
<organism evidence="1 2">
    <name type="scientific">Nocardia bovistercoris</name>
    <dbReference type="NCBI Taxonomy" id="2785916"/>
    <lineage>
        <taxon>Bacteria</taxon>
        <taxon>Bacillati</taxon>
        <taxon>Actinomycetota</taxon>
        <taxon>Actinomycetes</taxon>
        <taxon>Mycobacteriales</taxon>
        <taxon>Nocardiaceae</taxon>
        <taxon>Nocardia</taxon>
    </lineage>
</organism>
<dbReference type="Proteomes" id="UP000655751">
    <property type="component" value="Unassembled WGS sequence"/>
</dbReference>
<reference evidence="1" key="1">
    <citation type="submission" date="2020-11" db="EMBL/GenBank/DDBJ databases">
        <title>Nocardia NEAU-351.nov., a novel actinomycete isolated from the cow dung.</title>
        <authorList>
            <person name="Zhang X."/>
        </authorList>
    </citation>
    <scope>NUCLEOTIDE SEQUENCE</scope>
    <source>
        <strain evidence="1">NEAU-351</strain>
    </source>
</reference>
<dbReference type="AlphaFoldDB" id="A0A931N2D1"/>
<dbReference type="CDD" id="cd07822">
    <property type="entry name" value="SRPBCC_4"/>
    <property type="match status" value="1"/>
</dbReference>
<dbReference type="InterPro" id="IPR019587">
    <property type="entry name" value="Polyketide_cyclase/dehydratase"/>
</dbReference>
<name>A0A931N2D1_9NOCA</name>
<proteinExistence type="predicted"/>
<dbReference type="SUPFAM" id="SSF55961">
    <property type="entry name" value="Bet v1-like"/>
    <property type="match status" value="1"/>
</dbReference>
<protein>
    <submittedName>
        <fullName evidence="1">SRPBCC domain-containing protein</fullName>
    </submittedName>
</protein>
<evidence type="ECO:0000313" key="1">
    <source>
        <dbReference type="EMBL" id="MBH0776617.1"/>
    </source>
</evidence>
<gene>
    <name evidence="1" type="ORF">IT779_10005</name>
</gene>
<accession>A0A931N2D1</accession>
<sequence>MNNTTDRWPPGLTPPECAVHARNEIFTTVAAEELWPVLVAATAWPTWYSNSRAVVVPGGRDLSDGVTFRWTTFGLRVSSTVREFVPARRLAWDGAALGSTGYHRWELTPTEDGGCHVVTEEVQRGTAARLLAPAMRRGLHRQHQRWLEALVETAVRRSA</sequence>
<dbReference type="InterPro" id="IPR023393">
    <property type="entry name" value="START-like_dom_sf"/>
</dbReference>
<dbReference type="EMBL" id="JADMLG010000003">
    <property type="protein sequence ID" value="MBH0776617.1"/>
    <property type="molecule type" value="Genomic_DNA"/>
</dbReference>